<evidence type="ECO:0000256" key="1">
    <source>
        <dbReference type="ARBA" id="ARBA00012528"/>
    </source>
</evidence>
<dbReference type="RefSeq" id="WP_376921441.1">
    <property type="nucleotide sequence ID" value="NZ_JBHRSW010000049.1"/>
</dbReference>
<dbReference type="SMART" id="SM00267">
    <property type="entry name" value="GGDEF"/>
    <property type="match status" value="1"/>
</dbReference>
<evidence type="ECO:0000256" key="2">
    <source>
        <dbReference type="ARBA" id="ARBA00034247"/>
    </source>
</evidence>
<dbReference type="InterPro" id="IPR043128">
    <property type="entry name" value="Rev_trsase/Diguanyl_cyclase"/>
</dbReference>
<feature type="domain" description="Response regulatory" evidence="4">
    <location>
        <begin position="4"/>
        <end position="119"/>
    </location>
</feature>
<feature type="domain" description="GGDEF" evidence="5">
    <location>
        <begin position="284"/>
        <end position="414"/>
    </location>
</feature>
<dbReference type="InterPro" id="IPR001789">
    <property type="entry name" value="Sig_transdc_resp-reg_receiver"/>
</dbReference>
<comment type="caution">
    <text evidence="3">Lacks conserved residue(s) required for the propagation of feature annotation.</text>
</comment>
<dbReference type="GO" id="GO:0052621">
    <property type="term" value="F:diguanylate cyclase activity"/>
    <property type="evidence" value="ECO:0007669"/>
    <property type="project" value="UniProtKB-EC"/>
</dbReference>
<feature type="domain" description="Response regulatory" evidence="4">
    <location>
        <begin position="127"/>
        <end position="244"/>
    </location>
</feature>
<evidence type="ECO:0000256" key="3">
    <source>
        <dbReference type="PROSITE-ProRule" id="PRU00169"/>
    </source>
</evidence>
<gene>
    <name evidence="6" type="ORF">ACFOHL_17000</name>
</gene>
<proteinExistence type="predicted"/>
<dbReference type="SMART" id="SM00448">
    <property type="entry name" value="REC"/>
    <property type="match status" value="2"/>
</dbReference>
<reference evidence="7" key="1">
    <citation type="journal article" date="2019" name="Int. J. Syst. Evol. Microbiol.">
        <title>The Global Catalogue of Microorganisms (GCM) 10K type strain sequencing project: providing services to taxonomists for standard genome sequencing and annotation.</title>
        <authorList>
            <consortium name="The Broad Institute Genomics Platform"/>
            <consortium name="The Broad Institute Genome Sequencing Center for Infectious Disease"/>
            <person name="Wu L."/>
            <person name="Ma J."/>
        </authorList>
    </citation>
    <scope>NUCLEOTIDE SEQUENCE [LARGE SCALE GENOMIC DNA]</scope>
    <source>
        <strain evidence="7">KCTC 52473</strain>
    </source>
</reference>
<comment type="catalytic activity">
    <reaction evidence="2">
        <text>2 GTP = 3',3'-c-di-GMP + 2 diphosphate</text>
        <dbReference type="Rhea" id="RHEA:24898"/>
        <dbReference type="ChEBI" id="CHEBI:33019"/>
        <dbReference type="ChEBI" id="CHEBI:37565"/>
        <dbReference type="ChEBI" id="CHEBI:58805"/>
        <dbReference type="EC" id="2.7.7.65"/>
    </reaction>
</comment>
<accession>A0ABV7FWX3</accession>
<dbReference type="PANTHER" id="PTHR45138">
    <property type="entry name" value="REGULATORY COMPONENTS OF SENSORY TRANSDUCTION SYSTEM"/>
    <property type="match status" value="1"/>
</dbReference>
<evidence type="ECO:0000259" key="5">
    <source>
        <dbReference type="PROSITE" id="PS50887"/>
    </source>
</evidence>
<keyword evidence="6" id="KW-0808">Transferase</keyword>
<dbReference type="EMBL" id="JBHRSW010000049">
    <property type="protein sequence ID" value="MFC3123322.1"/>
    <property type="molecule type" value="Genomic_DNA"/>
</dbReference>
<dbReference type="InterPro" id="IPR011006">
    <property type="entry name" value="CheY-like_superfamily"/>
</dbReference>
<keyword evidence="6" id="KW-0548">Nucleotidyltransferase</keyword>
<dbReference type="CDD" id="cd01949">
    <property type="entry name" value="GGDEF"/>
    <property type="match status" value="1"/>
</dbReference>
<protein>
    <recommendedName>
        <fullName evidence="1">diguanylate cyclase</fullName>
        <ecNumber evidence="1">2.7.7.65</ecNumber>
    </recommendedName>
</protein>
<name>A0ABV7FWX3_9ALTE</name>
<evidence type="ECO:0000313" key="6">
    <source>
        <dbReference type="EMBL" id="MFC3123322.1"/>
    </source>
</evidence>
<dbReference type="EC" id="2.7.7.65" evidence="1"/>
<sequence>MKYKILLVEDNAASLRVLKRIIGKINLDVAVATSLTEAKLIFEQSTPESFLCAVVDYTLPDAPHGEAIDFAIQSYMPVIVLTSQSDEDVRNRILSKAVVDYIPKQNRQVFEYLSRLLIRLQKNKQVGVLVVGKRPSSRNKVCELLNRHNFETYQENNTLSAVNSLYNNKQIKLVITENELQDESGIELVAAIRKEFSKEELSIIGTSNLSNPALLAKFIKSGANDYLRVPYCHEEFFCRVLQNIEHIEQIELIRKTANMDYLTGLPNRRHFFEEVTTQMHRGLESMCLALLDLDHFKKINDTYGHDCGDAMLKEVAKLMKKHFSEFSMSRFGGEEFCVFFPNTTLEQAKQKLDVFRTQVESKKIRRKRQSIGCTVSIGVTSKLAEKVETMLSHADECLYKAKSLGRNQIVCYISK</sequence>
<dbReference type="PROSITE" id="PS50110">
    <property type="entry name" value="RESPONSE_REGULATORY"/>
    <property type="match status" value="2"/>
</dbReference>
<dbReference type="Gene3D" id="3.30.70.270">
    <property type="match status" value="1"/>
</dbReference>
<dbReference type="Pfam" id="PF00072">
    <property type="entry name" value="Response_reg"/>
    <property type="match status" value="2"/>
</dbReference>
<organism evidence="6 7">
    <name type="scientific">Agaribacter flavus</name>
    <dbReference type="NCBI Taxonomy" id="1902781"/>
    <lineage>
        <taxon>Bacteria</taxon>
        <taxon>Pseudomonadati</taxon>
        <taxon>Pseudomonadota</taxon>
        <taxon>Gammaproteobacteria</taxon>
        <taxon>Alteromonadales</taxon>
        <taxon>Alteromonadaceae</taxon>
        <taxon>Agaribacter</taxon>
    </lineage>
</organism>
<dbReference type="Proteomes" id="UP001595478">
    <property type="component" value="Unassembled WGS sequence"/>
</dbReference>
<dbReference type="Gene3D" id="3.40.50.2300">
    <property type="match status" value="2"/>
</dbReference>
<dbReference type="SUPFAM" id="SSF52172">
    <property type="entry name" value="CheY-like"/>
    <property type="match status" value="2"/>
</dbReference>
<keyword evidence="7" id="KW-1185">Reference proteome</keyword>
<keyword evidence="3" id="KW-0597">Phosphoprotein</keyword>
<dbReference type="InterPro" id="IPR000160">
    <property type="entry name" value="GGDEF_dom"/>
</dbReference>
<dbReference type="PANTHER" id="PTHR45138:SF9">
    <property type="entry name" value="DIGUANYLATE CYCLASE DGCM-RELATED"/>
    <property type="match status" value="1"/>
</dbReference>
<comment type="caution">
    <text evidence="6">The sequence shown here is derived from an EMBL/GenBank/DDBJ whole genome shotgun (WGS) entry which is preliminary data.</text>
</comment>
<evidence type="ECO:0000259" key="4">
    <source>
        <dbReference type="PROSITE" id="PS50110"/>
    </source>
</evidence>
<dbReference type="InterPro" id="IPR029787">
    <property type="entry name" value="Nucleotide_cyclase"/>
</dbReference>
<feature type="modified residue" description="4-aspartylphosphate" evidence="3">
    <location>
        <position position="56"/>
    </location>
</feature>
<dbReference type="Pfam" id="PF00990">
    <property type="entry name" value="GGDEF"/>
    <property type="match status" value="1"/>
</dbReference>
<dbReference type="SUPFAM" id="SSF55073">
    <property type="entry name" value="Nucleotide cyclase"/>
    <property type="match status" value="1"/>
</dbReference>
<dbReference type="PROSITE" id="PS50887">
    <property type="entry name" value="GGDEF"/>
    <property type="match status" value="1"/>
</dbReference>
<dbReference type="NCBIfam" id="TIGR00254">
    <property type="entry name" value="GGDEF"/>
    <property type="match status" value="1"/>
</dbReference>
<evidence type="ECO:0000313" key="7">
    <source>
        <dbReference type="Proteomes" id="UP001595478"/>
    </source>
</evidence>
<dbReference type="InterPro" id="IPR050469">
    <property type="entry name" value="Diguanylate_Cyclase"/>
</dbReference>